<dbReference type="GO" id="GO:0016787">
    <property type="term" value="F:hydrolase activity"/>
    <property type="evidence" value="ECO:0007669"/>
    <property type="project" value="UniProtKB-KW"/>
</dbReference>
<organism evidence="6 7">
    <name type="scientific">Deinandra increscens subsp. villosa</name>
    <dbReference type="NCBI Taxonomy" id="3103831"/>
    <lineage>
        <taxon>Eukaryota</taxon>
        <taxon>Viridiplantae</taxon>
        <taxon>Streptophyta</taxon>
        <taxon>Embryophyta</taxon>
        <taxon>Tracheophyta</taxon>
        <taxon>Spermatophyta</taxon>
        <taxon>Magnoliopsida</taxon>
        <taxon>eudicotyledons</taxon>
        <taxon>Gunneridae</taxon>
        <taxon>Pentapetalae</taxon>
        <taxon>asterids</taxon>
        <taxon>campanulids</taxon>
        <taxon>Asterales</taxon>
        <taxon>Asteraceae</taxon>
        <taxon>Asteroideae</taxon>
        <taxon>Heliantheae alliance</taxon>
        <taxon>Madieae</taxon>
        <taxon>Madiinae</taxon>
        <taxon>Deinandra</taxon>
    </lineage>
</organism>
<feature type="domain" description="Helitron helicase-like" evidence="5">
    <location>
        <begin position="33"/>
        <end position="201"/>
    </location>
</feature>
<dbReference type="GO" id="GO:0006281">
    <property type="term" value="P:DNA repair"/>
    <property type="evidence" value="ECO:0007669"/>
    <property type="project" value="UniProtKB-KW"/>
</dbReference>
<accession>A0AAP0C8P0</accession>
<keyword evidence="1" id="KW-0547">Nucleotide-binding</keyword>
<keyword evidence="1" id="KW-0234">DNA repair</keyword>
<evidence type="ECO:0000313" key="7">
    <source>
        <dbReference type="Proteomes" id="UP001408789"/>
    </source>
</evidence>
<feature type="domain" description="Replication factor A C-terminal" evidence="4">
    <location>
        <begin position="954"/>
        <end position="1071"/>
    </location>
</feature>
<comment type="cofactor">
    <cofactor evidence="1">
        <name>Mg(2+)</name>
        <dbReference type="ChEBI" id="CHEBI:18420"/>
    </cofactor>
</comment>
<dbReference type="InterPro" id="IPR012340">
    <property type="entry name" value="NA-bd_OB-fold"/>
</dbReference>
<evidence type="ECO:0000259" key="3">
    <source>
        <dbReference type="Pfam" id="PF05970"/>
    </source>
</evidence>
<dbReference type="AlphaFoldDB" id="A0AAP0C8P0"/>
<feature type="domain" description="DNA helicase Pif1-like DEAD-box helicase" evidence="3">
    <location>
        <begin position="659"/>
        <end position="737"/>
    </location>
</feature>
<name>A0AAP0C8P0_9ASTR</name>
<proteinExistence type="inferred from homology"/>
<keyword evidence="1" id="KW-0233">DNA recombination</keyword>
<keyword evidence="7" id="KW-1185">Reference proteome</keyword>
<evidence type="ECO:0000256" key="1">
    <source>
        <dbReference type="RuleBase" id="RU363044"/>
    </source>
</evidence>
<dbReference type="EMBL" id="JBCNJP010000027">
    <property type="protein sequence ID" value="KAK9051441.1"/>
    <property type="molecule type" value="Genomic_DNA"/>
</dbReference>
<protein>
    <recommendedName>
        <fullName evidence="1">ATP-dependent DNA helicase</fullName>
        <ecNumber evidence="1">5.6.2.3</ecNumber>
    </recommendedName>
</protein>
<comment type="caution">
    <text evidence="6">The sequence shown here is derived from an EMBL/GenBank/DDBJ whole genome shotgun (WGS) entry which is preliminary data.</text>
</comment>
<evidence type="ECO:0000259" key="4">
    <source>
        <dbReference type="Pfam" id="PF08646"/>
    </source>
</evidence>
<comment type="catalytic activity">
    <reaction evidence="1">
        <text>ATP + H2O = ADP + phosphate + H(+)</text>
        <dbReference type="Rhea" id="RHEA:13065"/>
        <dbReference type="ChEBI" id="CHEBI:15377"/>
        <dbReference type="ChEBI" id="CHEBI:15378"/>
        <dbReference type="ChEBI" id="CHEBI:30616"/>
        <dbReference type="ChEBI" id="CHEBI:43474"/>
        <dbReference type="ChEBI" id="CHEBI:456216"/>
        <dbReference type="EC" id="5.6.2.3"/>
    </reaction>
</comment>
<dbReference type="PANTHER" id="PTHR10492:SF96">
    <property type="entry name" value="ATP-DEPENDENT DNA HELICASE"/>
    <property type="match status" value="1"/>
</dbReference>
<dbReference type="PANTHER" id="PTHR10492">
    <property type="match status" value="1"/>
</dbReference>
<dbReference type="SUPFAM" id="SSF52540">
    <property type="entry name" value="P-loop containing nucleoside triphosphate hydrolases"/>
    <property type="match status" value="1"/>
</dbReference>
<dbReference type="Pfam" id="PF05970">
    <property type="entry name" value="PIF1"/>
    <property type="match status" value="1"/>
</dbReference>
<dbReference type="SUPFAM" id="SSF50249">
    <property type="entry name" value="Nucleic acid-binding proteins"/>
    <property type="match status" value="2"/>
</dbReference>
<dbReference type="GO" id="GO:0006310">
    <property type="term" value="P:DNA recombination"/>
    <property type="evidence" value="ECO:0007669"/>
    <property type="project" value="UniProtKB-KW"/>
</dbReference>
<dbReference type="Proteomes" id="UP001408789">
    <property type="component" value="Unassembled WGS sequence"/>
</dbReference>
<dbReference type="Gene3D" id="2.40.50.140">
    <property type="entry name" value="Nucleic acid-binding proteins"/>
    <property type="match status" value="2"/>
</dbReference>
<keyword evidence="1" id="KW-0227">DNA damage</keyword>
<gene>
    <name evidence="6" type="ORF">SSX86_028068</name>
</gene>
<evidence type="ECO:0000259" key="5">
    <source>
        <dbReference type="Pfam" id="PF14214"/>
    </source>
</evidence>
<dbReference type="InterPro" id="IPR010285">
    <property type="entry name" value="DNA_helicase_pif1-like_DEAD"/>
</dbReference>
<reference evidence="6 7" key="1">
    <citation type="submission" date="2024-04" db="EMBL/GenBank/DDBJ databases">
        <title>The reference genome of an endangered Asteraceae, Deinandra increscens subsp. villosa, native to the Central Coast of California.</title>
        <authorList>
            <person name="Guilliams M."/>
            <person name="Hasenstab-Lehman K."/>
            <person name="Meyer R."/>
            <person name="Mcevoy S."/>
        </authorList>
    </citation>
    <scope>NUCLEOTIDE SEQUENCE [LARGE SCALE GENOMIC DNA]</scope>
    <source>
        <tissue evidence="6">Leaf</tissue>
    </source>
</reference>
<keyword evidence="1" id="KW-0347">Helicase</keyword>
<keyword evidence="1" id="KW-0067">ATP-binding</keyword>
<dbReference type="InterPro" id="IPR013955">
    <property type="entry name" value="Rep_factor-A_C"/>
</dbReference>
<comment type="similarity">
    <text evidence="1">Belongs to the helicase family.</text>
</comment>
<dbReference type="GO" id="GO:0000723">
    <property type="term" value="P:telomere maintenance"/>
    <property type="evidence" value="ECO:0007669"/>
    <property type="project" value="InterPro"/>
</dbReference>
<dbReference type="Pfam" id="PF08646">
    <property type="entry name" value="Rep_fac-A_C"/>
    <property type="match status" value="1"/>
</dbReference>
<feature type="region of interest" description="Disordered" evidence="2">
    <location>
        <begin position="1088"/>
        <end position="1125"/>
    </location>
</feature>
<dbReference type="EC" id="5.6.2.3" evidence="1"/>
<evidence type="ECO:0000256" key="2">
    <source>
        <dbReference type="SAM" id="MobiDB-lite"/>
    </source>
</evidence>
<sequence length="1125" mass="129221">MAVCAVYPCTNAFRYRVQTPRLAVFRGRHGCIHVRSGRLFQQYIVDAYVSIEQNRLDYIRSHQNTFRTELLQGVHDAIFRGDTVGQDVGKRTFLPSSFTGGPRYMYKHYQDALAICRVYGNPQYFITFTCNANWPEIQRFMSRYPVLQSQDQPGVISRIFRMKVFSMIDFLKKKKPFGEVSAHLYTIEFQKRGLPHCHLLLWVKDAFKIHTPEQVDRYISAEIPDPVREPELHRVVADFMIHGPCGRLNPKSSCMKSSTSCSKNFPKDYQEQTVIDDNGYAHYKRASNGFTVQKAGSLVDSGYVVPYNKVLLLRYFAHINVEYCGWSMMIKYLFKYISKGADRIRFTISRVPNSTNENQSSAIREVDEIKNYLDGRFICPHEAAWRIFKFSIHERNPAVQVLSVHLENLQPVTFRDDDDLEDIVANPFSKKTTLTEWLDNNRHDPSGHHLRYVDYLTEYRWDVSGKFWLRRSYDTGTIGRLIYVHPTCGEAFYLRMLLAHQKGCQSFADIRTVAGVTFGTYREACESLGLLGDDNEWLNTLEEASFTATSPELRSLFTHMLLHCNITNPRELWNKFWHKMSHDITYAHGFINEQDLRHYVLYEIELLIRTVSPSSTLLNFGLPLPREDLIATLNNKLLMEEKNYDRAALLQQHNAMHSQLHAQQKEIYDYVITRLMDQSQVLAFVYGHGGTGKTFLWKTIIPFLRSRGDVVLAVASSGIASLLLPNGDAIEARYDIKDRHLDSKIKEDSCYNIDGHVCTDARSSGRVVNHPASILIAKRAKVDAIADRPIPHFYYNFANYEMLEDRVKPENKLLTDYLGLIETTTNVYRQQSYNLRKIKLLDQDGNNLMLTLWEKIAFDFNTENVVGKVLAVSSAKVTRHPYDNLLQLESTDTTVLKVDPPLSDLQQIKARLKHVQENKKPNTALQLALANSETGLTIAALMTKEPNEFKTKRYTVEARIKDYEPEKGWYKAKCTDAECTSPLYKEKGRLICPDNHQFTLPLYKFCVHATIVDDSGTMPVIFFNDEMQDMLGISCKTLVVEKGFEDSKKIPSLMSAFVGKLMNFTIRLRENNTPVIQAVTSINNNQPTEIPQLMLPSSEPRTPAAKMSRSRATDTAGKHKAKYTK</sequence>
<keyword evidence="1" id="KW-0378">Hydrolase</keyword>
<dbReference type="Pfam" id="PF14214">
    <property type="entry name" value="Helitron_like_N"/>
    <property type="match status" value="1"/>
</dbReference>
<dbReference type="InterPro" id="IPR025476">
    <property type="entry name" value="Helitron_helicase-like"/>
</dbReference>
<dbReference type="Gene3D" id="3.40.50.300">
    <property type="entry name" value="P-loop containing nucleotide triphosphate hydrolases"/>
    <property type="match status" value="1"/>
</dbReference>
<evidence type="ECO:0000313" key="6">
    <source>
        <dbReference type="EMBL" id="KAK9051441.1"/>
    </source>
</evidence>
<dbReference type="GO" id="GO:0043139">
    <property type="term" value="F:5'-3' DNA helicase activity"/>
    <property type="evidence" value="ECO:0007669"/>
    <property type="project" value="UniProtKB-EC"/>
</dbReference>
<dbReference type="InterPro" id="IPR027417">
    <property type="entry name" value="P-loop_NTPase"/>
</dbReference>
<dbReference type="GO" id="GO:0005524">
    <property type="term" value="F:ATP binding"/>
    <property type="evidence" value="ECO:0007669"/>
    <property type="project" value="UniProtKB-KW"/>
</dbReference>